<gene>
    <name evidence="2" type="ordered locus">Q7A_189</name>
</gene>
<feature type="transmembrane region" description="Helical" evidence="1">
    <location>
        <begin position="7"/>
        <end position="31"/>
    </location>
</feature>
<reference evidence="2 3" key="1">
    <citation type="journal article" date="2012" name="J. Bacteriol.">
        <title>Complete genome sequences of Methylophaga sp. strain JAM1 and Methylophaga sp. strain JAM7.</title>
        <authorList>
            <person name="Villeneuve C."/>
            <person name="Martineau C."/>
            <person name="Mauffrey F."/>
            <person name="Villemur R."/>
        </authorList>
    </citation>
    <scope>NUCLEOTIDE SEQUENCE [LARGE SCALE GENOMIC DNA]</scope>
    <source>
        <strain evidence="2 3">JAM1</strain>
    </source>
</reference>
<dbReference type="PANTHER" id="PTHR34219">
    <property type="entry name" value="IRON-REGULATED INNER MEMBRANE PROTEIN-RELATED"/>
    <property type="match status" value="1"/>
</dbReference>
<dbReference type="Proteomes" id="UP000009144">
    <property type="component" value="Chromosome"/>
</dbReference>
<dbReference type="InterPro" id="IPR005625">
    <property type="entry name" value="PepSY-ass_TM"/>
</dbReference>
<dbReference type="AlphaFoldDB" id="I1XF79"/>
<dbReference type="EMBL" id="CP003390">
    <property type="protein sequence ID" value="AFI83048.1"/>
    <property type="molecule type" value="Genomic_DNA"/>
</dbReference>
<protein>
    <recommendedName>
        <fullName evidence="4">Iron-regulated membrane protein</fullName>
    </recommendedName>
</protein>
<feature type="transmembrane region" description="Helical" evidence="1">
    <location>
        <begin position="188"/>
        <end position="206"/>
    </location>
</feature>
<dbReference type="HOGENOM" id="CLU_031962_4_2_6"/>
<dbReference type="KEGG" id="mej:Q7A_189"/>
<dbReference type="eggNOG" id="COG3182">
    <property type="taxonomic scope" value="Bacteria"/>
</dbReference>
<keyword evidence="1" id="KW-1133">Transmembrane helix</keyword>
<feature type="transmembrane region" description="Helical" evidence="1">
    <location>
        <begin position="328"/>
        <end position="349"/>
    </location>
</feature>
<evidence type="ECO:0000256" key="1">
    <source>
        <dbReference type="SAM" id="Phobius"/>
    </source>
</evidence>
<evidence type="ECO:0000313" key="3">
    <source>
        <dbReference type="Proteomes" id="UP000009144"/>
    </source>
</evidence>
<sequence length="362" mass="40678">MLLHRWVGVFILLFIVIAGLTGSAIAFWRAADQWLNPAWYLVDVGDDPQLLKTLSEQVLQTYPTAKVHGIILAKDNTSSVIFYLAGEPTGIDEVFINPYTGQILGGRDIDRTSLARSHLMPFLYRLHYSLGLGSFGKYLLGVVTVLWLVVTLIGIWLAWPKKNKWQKVLSIKYTAGSSRLLFDLHRSFGLIFSVLFLLILWTGLWWNMDVVIRPVITSIFPVTPTFHLASKAVSQVGNGFNKAVEAALEVRPDSEAYYLRNHSEKGFYTVYLREKGSAGPYGNIFVFVGLDGTILHVDEPQNNLSGDSYAAWQLPLHTGQFLGISGRIIWMVTGFIPLLLTITGVALWLRKVRLQNLKRNIN</sequence>
<dbReference type="Pfam" id="PF03929">
    <property type="entry name" value="PepSY_TM"/>
    <property type="match status" value="1"/>
</dbReference>
<reference evidence="2 3" key="2">
    <citation type="journal article" date="2013" name="Int. J. Syst. Evol. Microbiol.">
        <title>Methylophaga nitratireducenticrescens sp. nov. and Methylophaga frappieri sp. nov., isolated from the biofilm of the methanol-fed denitrification system treating the seawater at the Montreal Biodome.</title>
        <authorList>
            <person name="Villeneuve C."/>
            <person name="Martineau C."/>
            <person name="Mauffrey F."/>
            <person name="Villemur R."/>
        </authorList>
    </citation>
    <scope>NUCLEOTIDE SEQUENCE [LARGE SCALE GENOMIC DNA]</scope>
    <source>
        <strain evidence="2 3">JAM1</strain>
    </source>
</reference>
<keyword evidence="1" id="KW-0472">Membrane</keyword>
<dbReference type="PATRIC" id="fig|754476.3.peg.188"/>
<name>I1XF79_METNJ</name>
<keyword evidence="1" id="KW-0812">Transmembrane</keyword>
<accession>I1XF79</accession>
<feature type="transmembrane region" description="Helical" evidence="1">
    <location>
        <begin position="138"/>
        <end position="159"/>
    </location>
</feature>
<proteinExistence type="predicted"/>
<evidence type="ECO:0000313" key="2">
    <source>
        <dbReference type="EMBL" id="AFI83048.1"/>
    </source>
</evidence>
<evidence type="ECO:0008006" key="4">
    <source>
        <dbReference type="Google" id="ProtNLM"/>
    </source>
</evidence>
<dbReference type="STRING" id="754476.Q7A_189"/>
<organism evidence="2 3">
    <name type="scientific">Methylophaga nitratireducenticrescens</name>
    <dbReference type="NCBI Taxonomy" id="754476"/>
    <lineage>
        <taxon>Bacteria</taxon>
        <taxon>Pseudomonadati</taxon>
        <taxon>Pseudomonadota</taxon>
        <taxon>Gammaproteobacteria</taxon>
        <taxon>Thiotrichales</taxon>
        <taxon>Piscirickettsiaceae</taxon>
        <taxon>Methylophaga</taxon>
    </lineage>
</organism>
<keyword evidence="3" id="KW-1185">Reference proteome</keyword>